<proteinExistence type="predicted"/>
<name>A0A0A8YDR3_ARUDO</name>
<reference evidence="1" key="2">
    <citation type="journal article" date="2015" name="Data Brief">
        <title>Shoot transcriptome of the giant reed, Arundo donax.</title>
        <authorList>
            <person name="Barrero R.A."/>
            <person name="Guerrero F.D."/>
            <person name="Moolhuijzen P."/>
            <person name="Goolsby J.A."/>
            <person name="Tidwell J."/>
            <person name="Bellgard S.E."/>
            <person name="Bellgard M.I."/>
        </authorList>
    </citation>
    <scope>NUCLEOTIDE SEQUENCE</scope>
    <source>
        <tissue evidence="1">Shoot tissue taken approximately 20 cm above the soil surface</tissue>
    </source>
</reference>
<dbReference type="EMBL" id="GBRH01274192">
    <property type="protein sequence ID" value="JAD23703.1"/>
    <property type="molecule type" value="Transcribed_RNA"/>
</dbReference>
<sequence length="61" mass="6929">MFHQPCHDKTVGPLPELVKELVKDGGEGGARYKSMGYMDFMKLFFAAKLDGRRSHMDALRN</sequence>
<dbReference type="AlphaFoldDB" id="A0A0A8YDR3"/>
<organism evidence="1">
    <name type="scientific">Arundo donax</name>
    <name type="common">Giant reed</name>
    <name type="synonym">Donax arundinaceus</name>
    <dbReference type="NCBI Taxonomy" id="35708"/>
    <lineage>
        <taxon>Eukaryota</taxon>
        <taxon>Viridiplantae</taxon>
        <taxon>Streptophyta</taxon>
        <taxon>Embryophyta</taxon>
        <taxon>Tracheophyta</taxon>
        <taxon>Spermatophyta</taxon>
        <taxon>Magnoliopsida</taxon>
        <taxon>Liliopsida</taxon>
        <taxon>Poales</taxon>
        <taxon>Poaceae</taxon>
        <taxon>PACMAD clade</taxon>
        <taxon>Arundinoideae</taxon>
        <taxon>Arundineae</taxon>
        <taxon>Arundo</taxon>
    </lineage>
</organism>
<reference evidence="1" key="1">
    <citation type="submission" date="2014-09" db="EMBL/GenBank/DDBJ databases">
        <authorList>
            <person name="Magalhaes I.L.F."/>
            <person name="Oliveira U."/>
            <person name="Santos F.R."/>
            <person name="Vidigal T.H.D.A."/>
            <person name="Brescovit A.D."/>
            <person name="Santos A.J."/>
        </authorList>
    </citation>
    <scope>NUCLEOTIDE SEQUENCE</scope>
    <source>
        <tissue evidence="1">Shoot tissue taken approximately 20 cm above the soil surface</tissue>
    </source>
</reference>
<accession>A0A0A8YDR3</accession>
<protein>
    <submittedName>
        <fullName evidence="1">Uncharacterized protein</fullName>
    </submittedName>
</protein>
<evidence type="ECO:0000313" key="1">
    <source>
        <dbReference type="EMBL" id="JAD23703.1"/>
    </source>
</evidence>